<sequence>MKNYKQFKTKLLKDRKILKAYEDIGPEFNLVRMIIQNRIKRGLTQKELARKIGTKQSAISRLESGVSNPTISVLRRVAEAMDARIEILIR</sequence>
<organism evidence="3 4">
    <name type="scientific">Candidatus Nealsonbacteria bacterium RIFCSPLOWO2_01_FULL_41_9</name>
    <dbReference type="NCBI Taxonomy" id="1801671"/>
    <lineage>
        <taxon>Bacteria</taxon>
        <taxon>Candidatus Nealsoniibacteriota</taxon>
    </lineage>
</organism>
<dbReference type="GO" id="GO:0005829">
    <property type="term" value="C:cytosol"/>
    <property type="evidence" value="ECO:0007669"/>
    <property type="project" value="TreeGrafter"/>
</dbReference>
<accession>A0A1G2EBK4</accession>
<name>A0A1G2EBK4_9BACT</name>
<evidence type="ECO:0000259" key="2">
    <source>
        <dbReference type="PROSITE" id="PS50943"/>
    </source>
</evidence>
<dbReference type="PANTHER" id="PTHR46797:SF1">
    <property type="entry name" value="METHYLPHOSPHONATE SYNTHASE"/>
    <property type="match status" value="1"/>
</dbReference>
<dbReference type="GO" id="GO:0003677">
    <property type="term" value="F:DNA binding"/>
    <property type="evidence" value="ECO:0007669"/>
    <property type="project" value="UniProtKB-KW"/>
</dbReference>
<dbReference type="AlphaFoldDB" id="A0A1G2EBK4"/>
<feature type="domain" description="HTH cro/C1-type" evidence="2">
    <location>
        <begin position="34"/>
        <end position="88"/>
    </location>
</feature>
<dbReference type="SUPFAM" id="SSF47413">
    <property type="entry name" value="lambda repressor-like DNA-binding domains"/>
    <property type="match status" value="1"/>
</dbReference>
<dbReference type="EMBL" id="MHMG01000026">
    <property type="protein sequence ID" value="OGZ23099.1"/>
    <property type="molecule type" value="Genomic_DNA"/>
</dbReference>
<dbReference type="InterPro" id="IPR050807">
    <property type="entry name" value="TransReg_Diox_bact_type"/>
</dbReference>
<keyword evidence="1" id="KW-0238">DNA-binding</keyword>
<dbReference type="PROSITE" id="PS50943">
    <property type="entry name" value="HTH_CROC1"/>
    <property type="match status" value="1"/>
</dbReference>
<dbReference type="PANTHER" id="PTHR46797">
    <property type="entry name" value="HTH-TYPE TRANSCRIPTIONAL REGULATOR"/>
    <property type="match status" value="1"/>
</dbReference>
<dbReference type="CDD" id="cd00093">
    <property type="entry name" value="HTH_XRE"/>
    <property type="match status" value="1"/>
</dbReference>
<dbReference type="InterPro" id="IPR010982">
    <property type="entry name" value="Lambda_DNA-bd_dom_sf"/>
</dbReference>
<gene>
    <name evidence="3" type="ORF">A3A08_00340</name>
</gene>
<reference evidence="3 4" key="1">
    <citation type="journal article" date="2016" name="Nat. Commun.">
        <title>Thousands of microbial genomes shed light on interconnected biogeochemical processes in an aquifer system.</title>
        <authorList>
            <person name="Anantharaman K."/>
            <person name="Brown C.T."/>
            <person name="Hug L.A."/>
            <person name="Sharon I."/>
            <person name="Castelle C.J."/>
            <person name="Probst A.J."/>
            <person name="Thomas B.C."/>
            <person name="Singh A."/>
            <person name="Wilkins M.J."/>
            <person name="Karaoz U."/>
            <person name="Brodie E.L."/>
            <person name="Williams K.H."/>
            <person name="Hubbard S.S."/>
            <person name="Banfield J.F."/>
        </authorList>
    </citation>
    <scope>NUCLEOTIDE SEQUENCE [LARGE SCALE GENOMIC DNA]</scope>
</reference>
<dbReference type="Pfam" id="PF01381">
    <property type="entry name" value="HTH_3"/>
    <property type="match status" value="1"/>
</dbReference>
<evidence type="ECO:0000313" key="4">
    <source>
        <dbReference type="Proteomes" id="UP000176406"/>
    </source>
</evidence>
<dbReference type="SMART" id="SM00530">
    <property type="entry name" value="HTH_XRE"/>
    <property type="match status" value="1"/>
</dbReference>
<proteinExistence type="predicted"/>
<dbReference type="Gene3D" id="1.10.260.40">
    <property type="entry name" value="lambda repressor-like DNA-binding domains"/>
    <property type="match status" value="1"/>
</dbReference>
<comment type="caution">
    <text evidence="3">The sequence shown here is derived from an EMBL/GenBank/DDBJ whole genome shotgun (WGS) entry which is preliminary data.</text>
</comment>
<evidence type="ECO:0000256" key="1">
    <source>
        <dbReference type="ARBA" id="ARBA00023125"/>
    </source>
</evidence>
<dbReference type="InterPro" id="IPR001387">
    <property type="entry name" value="Cro/C1-type_HTH"/>
</dbReference>
<dbReference type="GO" id="GO:0003700">
    <property type="term" value="F:DNA-binding transcription factor activity"/>
    <property type="evidence" value="ECO:0007669"/>
    <property type="project" value="TreeGrafter"/>
</dbReference>
<evidence type="ECO:0000313" key="3">
    <source>
        <dbReference type="EMBL" id="OGZ23099.1"/>
    </source>
</evidence>
<protein>
    <submittedName>
        <fullName evidence="3">Transcriptional regulator</fullName>
    </submittedName>
</protein>
<dbReference type="Proteomes" id="UP000176406">
    <property type="component" value="Unassembled WGS sequence"/>
</dbReference>